<dbReference type="PANTHER" id="PTHR30469">
    <property type="entry name" value="MULTIDRUG RESISTANCE PROTEIN MDTA"/>
    <property type="match status" value="1"/>
</dbReference>
<protein>
    <submittedName>
        <fullName evidence="8">RND family efflux transporter, MFP subunit</fullName>
    </submittedName>
</protein>
<evidence type="ECO:0000259" key="7">
    <source>
        <dbReference type="Pfam" id="PF25967"/>
    </source>
</evidence>
<keyword evidence="9" id="KW-1185">Reference proteome</keyword>
<dbReference type="PANTHER" id="PTHR30469:SF20">
    <property type="entry name" value="EFFLUX RND TRANSPORTER PERIPLASMIC ADAPTOR SUBUNIT"/>
    <property type="match status" value="1"/>
</dbReference>
<dbReference type="GO" id="GO:1990281">
    <property type="term" value="C:efflux pump complex"/>
    <property type="evidence" value="ECO:0007669"/>
    <property type="project" value="TreeGrafter"/>
</dbReference>
<keyword evidence="3" id="KW-0813">Transport</keyword>
<comment type="subcellular location">
    <subcellularLocation>
        <location evidence="1">Cell envelope</location>
    </subcellularLocation>
</comment>
<proteinExistence type="inferred from homology"/>
<dbReference type="OrthoDB" id="9813967at2"/>
<dbReference type="Gene3D" id="2.40.50.100">
    <property type="match status" value="1"/>
</dbReference>
<dbReference type="InterPro" id="IPR058625">
    <property type="entry name" value="MdtA-like_BSH"/>
</dbReference>
<feature type="domain" description="Multidrug resistance protein MdtA-like barrel-sandwich hybrid" evidence="6">
    <location>
        <begin position="86"/>
        <end position="198"/>
    </location>
</feature>
<evidence type="ECO:0000256" key="1">
    <source>
        <dbReference type="ARBA" id="ARBA00004196"/>
    </source>
</evidence>
<organism evidence="8 9">
    <name type="scientific">Phaeovulum vinaykumarii</name>
    <dbReference type="NCBI Taxonomy" id="407234"/>
    <lineage>
        <taxon>Bacteria</taxon>
        <taxon>Pseudomonadati</taxon>
        <taxon>Pseudomonadota</taxon>
        <taxon>Alphaproteobacteria</taxon>
        <taxon>Rhodobacterales</taxon>
        <taxon>Paracoccaceae</taxon>
        <taxon>Phaeovulum</taxon>
    </lineage>
</organism>
<feature type="signal peptide" evidence="5">
    <location>
        <begin position="1"/>
        <end position="26"/>
    </location>
</feature>
<evidence type="ECO:0000313" key="8">
    <source>
        <dbReference type="EMBL" id="SIS89123.1"/>
    </source>
</evidence>
<keyword evidence="5" id="KW-0732">Signal</keyword>
<evidence type="ECO:0000256" key="3">
    <source>
        <dbReference type="ARBA" id="ARBA00022448"/>
    </source>
</evidence>
<name>A0A1N7MSL6_9RHOB</name>
<feature type="domain" description="Multidrug resistance protein MdtA-like C-terminal permuted SH3" evidence="7">
    <location>
        <begin position="305"/>
        <end position="364"/>
    </location>
</feature>
<dbReference type="AlphaFoldDB" id="A0A1N7MSL6"/>
<comment type="similarity">
    <text evidence="2">Belongs to the membrane fusion protein (MFP) (TC 8.A.1) family.</text>
</comment>
<sequence length="380" mass="40507">MNLKKRHTSMKGLAVVVSVAALAALAAPFLPTVLSSVVAQTETAADPAGLAPAPQAGRPVTVELTQAVSRTITQTRTVAGRVEPARTVDIAFQIPGQIVHLAVQSGDRVRNGDIIAELDRVDFELALDRAQASYNLANSELQRAADLAERGVAADARLETAQAQFAQAQVQLRQAERRLSQVRILAPFDAIVARTFVEEFVNTTTAAPVARLQDLSEMRVVISLPEELAAIARATPDAFDITASFPAVPGYTVSLELRSFSTDADPTTQTYDLEFAITGEIDPRLLPGMTADVGIAVSADADTGQAVVIPVSAVDTTSRSEPSVWVYNEASRKVTRRTVRLGLPFENDIVVLDGLEGDELVVSGGWWRLSESQSVIAAGL</sequence>
<evidence type="ECO:0000259" key="6">
    <source>
        <dbReference type="Pfam" id="PF25917"/>
    </source>
</evidence>
<evidence type="ECO:0000256" key="4">
    <source>
        <dbReference type="SAM" id="Coils"/>
    </source>
</evidence>
<feature type="coiled-coil region" evidence="4">
    <location>
        <begin position="127"/>
        <end position="185"/>
    </location>
</feature>
<evidence type="ECO:0000256" key="2">
    <source>
        <dbReference type="ARBA" id="ARBA00009477"/>
    </source>
</evidence>
<evidence type="ECO:0000256" key="5">
    <source>
        <dbReference type="SAM" id="SignalP"/>
    </source>
</evidence>
<dbReference type="Pfam" id="PF25967">
    <property type="entry name" value="RND-MFP_C"/>
    <property type="match status" value="1"/>
</dbReference>
<dbReference type="Gene3D" id="2.40.420.20">
    <property type="match status" value="1"/>
</dbReference>
<accession>A0A1N7MSL6</accession>
<feature type="chain" id="PRO_5013088671" evidence="5">
    <location>
        <begin position="27"/>
        <end position="380"/>
    </location>
</feature>
<dbReference type="Gene3D" id="1.10.287.470">
    <property type="entry name" value="Helix hairpin bin"/>
    <property type="match status" value="1"/>
</dbReference>
<dbReference type="GO" id="GO:0015562">
    <property type="term" value="F:efflux transmembrane transporter activity"/>
    <property type="evidence" value="ECO:0007669"/>
    <property type="project" value="TreeGrafter"/>
</dbReference>
<gene>
    <name evidence="8" type="ORF">SAMN05421795_10996</name>
</gene>
<dbReference type="InterPro" id="IPR006143">
    <property type="entry name" value="RND_pump_MFP"/>
</dbReference>
<dbReference type="InterPro" id="IPR058627">
    <property type="entry name" value="MdtA-like_C"/>
</dbReference>
<dbReference type="Pfam" id="PF25917">
    <property type="entry name" value="BSH_RND"/>
    <property type="match status" value="1"/>
</dbReference>
<dbReference type="SUPFAM" id="SSF111369">
    <property type="entry name" value="HlyD-like secretion proteins"/>
    <property type="match status" value="1"/>
</dbReference>
<dbReference type="EMBL" id="FTOM01000009">
    <property type="protein sequence ID" value="SIS89123.1"/>
    <property type="molecule type" value="Genomic_DNA"/>
</dbReference>
<dbReference type="NCBIfam" id="TIGR01730">
    <property type="entry name" value="RND_mfp"/>
    <property type="match status" value="1"/>
</dbReference>
<dbReference type="Proteomes" id="UP000186098">
    <property type="component" value="Unassembled WGS sequence"/>
</dbReference>
<dbReference type="STRING" id="407234.SAMN05421795_10996"/>
<evidence type="ECO:0000313" key="9">
    <source>
        <dbReference type="Proteomes" id="UP000186098"/>
    </source>
</evidence>
<dbReference type="Gene3D" id="2.40.30.170">
    <property type="match status" value="1"/>
</dbReference>
<keyword evidence="4" id="KW-0175">Coiled coil</keyword>
<reference evidence="9" key="1">
    <citation type="submission" date="2017-01" db="EMBL/GenBank/DDBJ databases">
        <authorList>
            <person name="Varghese N."/>
            <person name="Submissions S."/>
        </authorList>
    </citation>
    <scope>NUCLEOTIDE SEQUENCE [LARGE SCALE GENOMIC DNA]</scope>
    <source>
        <strain evidence="9">DSM 18714</strain>
    </source>
</reference>